<evidence type="ECO:0000256" key="5">
    <source>
        <dbReference type="ARBA" id="ARBA00022553"/>
    </source>
</evidence>
<feature type="domain" description="Acyl-CoA dehydrogenase/oxidase C-terminal" evidence="29">
    <location>
        <begin position="307"/>
        <end position="453"/>
    </location>
</feature>
<proteinExistence type="inferred from homology"/>
<evidence type="ECO:0000256" key="9">
    <source>
        <dbReference type="ARBA" id="ARBA00022827"/>
    </source>
</evidence>
<dbReference type="GO" id="GO:0006631">
    <property type="term" value="P:fatty acid metabolic process"/>
    <property type="evidence" value="ECO:0007669"/>
    <property type="project" value="UniProtKB-KW"/>
</dbReference>
<comment type="catalytic activity">
    <reaction evidence="27">
        <text>octadecanoyl-CoA + oxidized [electron-transfer flavoprotein] + H(+) = (2E)-octadecenoyl-CoA + reduced [electron-transfer flavoprotein]</text>
        <dbReference type="Rhea" id="RHEA:47240"/>
        <dbReference type="Rhea" id="RHEA-COMP:10685"/>
        <dbReference type="Rhea" id="RHEA-COMP:10686"/>
        <dbReference type="ChEBI" id="CHEBI:15378"/>
        <dbReference type="ChEBI" id="CHEBI:57394"/>
        <dbReference type="ChEBI" id="CHEBI:57692"/>
        <dbReference type="ChEBI" id="CHEBI:58307"/>
        <dbReference type="ChEBI" id="CHEBI:71412"/>
    </reaction>
    <physiologicalReaction direction="left-to-right" evidence="27">
        <dbReference type="Rhea" id="RHEA:47241"/>
    </physiologicalReaction>
</comment>
<protein>
    <recommendedName>
        <fullName evidence="18">Very long-chain specific acyl-CoA dehydrogenase, mitochondrial</fullName>
        <ecNumber evidence="17">1.3.8.9</ecNumber>
    </recommendedName>
</protein>
<comment type="similarity">
    <text evidence="4 28">Belongs to the acyl-CoA dehydrogenase family.</text>
</comment>
<dbReference type="InterPro" id="IPR036250">
    <property type="entry name" value="AcylCo_DH-like_C"/>
</dbReference>
<evidence type="ECO:0000256" key="22">
    <source>
        <dbReference type="ARBA" id="ARBA00047916"/>
    </source>
</evidence>
<dbReference type="PROSITE" id="PS00073">
    <property type="entry name" value="ACYL_COA_DH_2"/>
    <property type="match status" value="1"/>
</dbReference>
<dbReference type="Gene3D" id="1.20.140.10">
    <property type="entry name" value="Butyryl-CoA Dehydrogenase, subunit A, domain 3"/>
    <property type="match status" value="2"/>
</dbReference>
<dbReference type="GO" id="GO:0005743">
    <property type="term" value="C:mitochondrial inner membrane"/>
    <property type="evidence" value="ECO:0007669"/>
    <property type="project" value="UniProtKB-SubCell"/>
</dbReference>
<feature type="domain" description="Acyl-CoA oxidase/dehydrogenase middle" evidence="30">
    <location>
        <begin position="194"/>
        <end position="295"/>
    </location>
</feature>
<dbReference type="Gene3D" id="1.10.540.10">
    <property type="entry name" value="Acyl-CoA dehydrogenase/oxidase, N-terminal domain"/>
    <property type="match status" value="1"/>
</dbReference>
<keyword evidence="8" id="KW-0702">S-nitrosylation</keyword>
<comment type="catalytic activity">
    <reaction evidence="22">
        <text>oxidized [electron-transfer flavoprotein] + hexadecanoyl-CoA + H(+) = (2E)-hexadecenoyl-CoA + reduced [electron-transfer flavoprotein]</text>
        <dbReference type="Rhea" id="RHEA:43448"/>
        <dbReference type="Rhea" id="RHEA-COMP:10685"/>
        <dbReference type="Rhea" id="RHEA-COMP:10686"/>
        <dbReference type="ChEBI" id="CHEBI:15378"/>
        <dbReference type="ChEBI" id="CHEBI:57379"/>
        <dbReference type="ChEBI" id="CHEBI:57692"/>
        <dbReference type="ChEBI" id="CHEBI:58307"/>
        <dbReference type="ChEBI" id="CHEBI:61526"/>
    </reaction>
    <physiologicalReaction direction="left-to-right" evidence="22">
        <dbReference type="Rhea" id="RHEA:43449"/>
    </physiologicalReaction>
</comment>
<dbReference type="STRING" id="32264.T1K9T1"/>
<evidence type="ECO:0000256" key="12">
    <source>
        <dbReference type="ARBA" id="ARBA00022990"/>
    </source>
</evidence>
<comment type="pathway">
    <text evidence="3">Lipid metabolism; mitochondrial fatty acid beta-oxidation.</text>
</comment>
<evidence type="ECO:0000256" key="28">
    <source>
        <dbReference type="RuleBase" id="RU362125"/>
    </source>
</evidence>
<evidence type="ECO:0000256" key="26">
    <source>
        <dbReference type="ARBA" id="ARBA00049140"/>
    </source>
</evidence>
<comment type="catalytic activity">
    <reaction evidence="24">
        <text>tetradecanoyl-CoA + oxidized [electron-transfer flavoprotein] + H(+) = (2E)-tetradecenoyl-CoA + reduced [electron-transfer flavoprotein]</text>
        <dbReference type="Rhea" id="RHEA:47316"/>
        <dbReference type="Rhea" id="RHEA-COMP:10685"/>
        <dbReference type="Rhea" id="RHEA-COMP:10686"/>
        <dbReference type="ChEBI" id="CHEBI:15378"/>
        <dbReference type="ChEBI" id="CHEBI:57385"/>
        <dbReference type="ChEBI" id="CHEBI:57692"/>
        <dbReference type="ChEBI" id="CHEBI:58307"/>
        <dbReference type="ChEBI" id="CHEBI:61405"/>
    </reaction>
    <physiologicalReaction direction="left-to-right" evidence="24">
        <dbReference type="Rhea" id="RHEA:47317"/>
    </physiologicalReaction>
</comment>
<evidence type="ECO:0000256" key="15">
    <source>
        <dbReference type="ARBA" id="ARBA00023128"/>
    </source>
</evidence>
<keyword evidence="11" id="KW-0809">Transit peptide</keyword>
<evidence type="ECO:0000259" key="29">
    <source>
        <dbReference type="Pfam" id="PF00441"/>
    </source>
</evidence>
<evidence type="ECO:0000256" key="27">
    <source>
        <dbReference type="ARBA" id="ARBA00049224"/>
    </source>
</evidence>
<dbReference type="InterPro" id="IPR006091">
    <property type="entry name" value="Acyl-CoA_Oxase/DH_mid-dom"/>
</dbReference>
<evidence type="ECO:0000256" key="18">
    <source>
        <dbReference type="ARBA" id="ARBA00040902"/>
    </source>
</evidence>
<dbReference type="InterPro" id="IPR013786">
    <property type="entry name" value="AcylCoA_DH/ox_N"/>
</dbReference>
<dbReference type="eggNOG" id="KOG0137">
    <property type="taxonomic scope" value="Eukaryota"/>
</dbReference>
<evidence type="ECO:0000256" key="10">
    <source>
        <dbReference type="ARBA" id="ARBA00022832"/>
    </source>
</evidence>
<dbReference type="EC" id="1.3.8.9" evidence="17"/>
<dbReference type="Pfam" id="PF00441">
    <property type="entry name" value="Acyl-CoA_dh_1"/>
    <property type="match status" value="1"/>
</dbReference>
<sequence length="635" mass="70156">MSTMMSVRFLRHFNVLKSTKIVYPHVRLMSAQAQPLEQKKEEVKKERPPETNSFIMSMFSGQAKVNQVFPYPDVLTDDQLETLNMVREPSLKLFNELHDPLTAEENGKAEDKTMQMLKEMGSFGIMVPTQYEGAGMNNTQYAVLAEIMGQSDLGLAITLGAHQSIGYKGIVLYGNEKQKDKYLPDLATGRKTACFCLTEPSSGSDAGSIKSRAVLSHDGSHYILNGSKIWISNGGFADVFTVFAKTPVITSSGEEKEKVTAFIVERAFGGVTNGPPEMKMGIKTSNTAQVYFENVKIPVENVLGEVGNGFKVAMNILNSGRFGMGALLNGTMKFCIAKATDFANNRVQFGDKIASFGTIQEKIARMALAQYINESMTYMVAGNMDKGSTEFHLEAAISKVFASEAAWFVCDETIQILGGMGYMRETGVEKIMRDLRIFRIFEGTNDILRLFVALTGIQNAGYHLKELQKAIKNPVANLGMIFDVSTKRVFRAVGLSSGPSLTEFVSPELAPSAALVSKSVTNFGATVEHLLIKYNKKIIHEQFLLNRLANSAIDIYSMIVTLSRATRSVQKNFPSAPHEVNMVKVICNEAASRVHQNLAACRSSEKLTDFNNLKKISDSIFVNNGVWHRHPIERD</sequence>
<evidence type="ECO:0000256" key="16">
    <source>
        <dbReference type="ARBA" id="ARBA00023136"/>
    </source>
</evidence>
<evidence type="ECO:0000259" key="31">
    <source>
        <dbReference type="Pfam" id="PF02771"/>
    </source>
</evidence>
<keyword evidence="5" id="KW-0597">Phosphoprotein</keyword>
<evidence type="ECO:0000256" key="24">
    <source>
        <dbReference type="ARBA" id="ARBA00049038"/>
    </source>
</evidence>
<keyword evidence="34" id="KW-1185">Reference proteome</keyword>
<comment type="catalytic activity">
    <reaction evidence="21">
        <text>dodecanoyl-CoA + oxidized [electron-transfer flavoprotein] + H(+) = (2E)-dodecenoyl-CoA + reduced [electron-transfer flavoprotein]</text>
        <dbReference type="Rhea" id="RHEA:47296"/>
        <dbReference type="Rhea" id="RHEA-COMP:10685"/>
        <dbReference type="Rhea" id="RHEA-COMP:10686"/>
        <dbReference type="ChEBI" id="CHEBI:15378"/>
        <dbReference type="ChEBI" id="CHEBI:57330"/>
        <dbReference type="ChEBI" id="CHEBI:57375"/>
        <dbReference type="ChEBI" id="CHEBI:57692"/>
        <dbReference type="ChEBI" id="CHEBI:58307"/>
    </reaction>
    <physiologicalReaction direction="left-to-right" evidence="21">
        <dbReference type="Rhea" id="RHEA:47297"/>
    </physiologicalReaction>
</comment>
<dbReference type="EMBL" id="CAEY01001893">
    <property type="status" value="NOT_ANNOTATED_CDS"/>
    <property type="molecule type" value="Genomic_DNA"/>
</dbReference>
<dbReference type="SUPFAM" id="SSF47203">
    <property type="entry name" value="Acyl-CoA dehydrogenase C-terminal domain-like"/>
    <property type="match status" value="2"/>
</dbReference>
<evidence type="ECO:0000256" key="17">
    <source>
        <dbReference type="ARBA" id="ARBA00039034"/>
    </source>
</evidence>
<evidence type="ECO:0000256" key="25">
    <source>
        <dbReference type="ARBA" id="ARBA00049050"/>
    </source>
</evidence>
<evidence type="ECO:0000256" key="20">
    <source>
        <dbReference type="ARBA" id="ARBA00046812"/>
    </source>
</evidence>
<comment type="subcellular location">
    <subcellularLocation>
        <location evidence="2">Mitochondrion inner membrane</location>
        <topology evidence="2">Peripheral membrane protein</topology>
    </subcellularLocation>
</comment>
<dbReference type="InterPro" id="IPR009075">
    <property type="entry name" value="AcylCo_DH/oxidase_C"/>
</dbReference>
<evidence type="ECO:0000259" key="30">
    <source>
        <dbReference type="Pfam" id="PF02770"/>
    </source>
</evidence>
<evidence type="ECO:0000256" key="3">
    <source>
        <dbReference type="ARBA" id="ARBA00005198"/>
    </source>
</evidence>
<evidence type="ECO:0000256" key="1">
    <source>
        <dbReference type="ARBA" id="ARBA00001974"/>
    </source>
</evidence>
<dbReference type="InterPro" id="IPR046373">
    <property type="entry name" value="Acyl-CoA_Oxase/DH_mid-dom_sf"/>
</dbReference>
<comment type="subunit">
    <text evidence="20">Homodimer. Homodimerizes after import into the mitochondrion.</text>
</comment>
<comment type="cofactor">
    <cofactor evidence="1 28">
        <name>FAD</name>
        <dbReference type="ChEBI" id="CHEBI:57692"/>
    </cofactor>
</comment>
<organism evidence="33 34">
    <name type="scientific">Tetranychus urticae</name>
    <name type="common">Two-spotted spider mite</name>
    <dbReference type="NCBI Taxonomy" id="32264"/>
    <lineage>
        <taxon>Eukaryota</taxon>
        <taxon>Metazoa</taxon>
        <taxon>Ecdysozoa</taxon>
        <taxon>Arthropoda</taxon>
        <taxon>Chelicerata</taxon>
        <taxon>Arachnida</taxon>
        <taxon>Acari</taxon>
        <taxon>Acariformes</taxon>
        <taxon>Trombidiformes</taxon>
        <taxon>Prostigmata</taxon>
        <taxon>Eleutherengona</taxon>
        <taxon>Raphignathae</taxon>
        <taxon>Tetranychoidea</taxon>
        <taxon>Tetranychidae</taxon>
        <taxon>Tetranychus</taxon>
    </lineage>
</organism>
<keyword evidence="14" id="KW-0443">Lipid metabolism</keyword>
<evidence type="ECO:0000256" key="19">
    <source>
        <dbReference type="ARBA" id="ARBA00045422"/>
    </source>
</evidence>
<dbReference type="GO" id="GO:0017099">
    <property type="term" value="F:very-long-chain fatty acyl-CoA dehydrogenase activity"/>
    <property type="evidence" value="ECO:0007669"/>
    <property type="project" value="UniProtKB-EC"/>
</dbReference>
<dbReference type="FunFam" id="1.20.140.10:FF:000008">
    <property type="entry name" value="acyl-CoA dehydrogenase family member 9, mitochondrial"/>
    <property type="match status" value="1"/>
</dbReference>
<evidence type="ECO:0000313" key="34">
    <source>
        <dbReference type="Proteomes" id="UP000015104"/>
    </source>
</evidence>
<evidence type="ECO:0000259" key="32">
    <source>
        <dbReference type="Pfam" id="PF21343"/>
    </source>
</evidence>
<evidence type="ECO:0000256" key="23">
    <source>
        <dbReference type="ARBA" id="ARBA00048086"/>
    </source>
</evidence>
<evidence type="ECO:0000256" key="8">
    <source>
        <dbReference type="ARBA" id="ARBA00022799"/>
    </source>
</evidence>
<comment type="catalytic activity">
    <reaction evidence="25">
        <text>a very-long-chain 2,3-saturated fatty acyl-CoA + oxidized [electron-transfer flavoprotein] + H(+) = a very-long-chain (2E)-enoyl-CoA + reduced [electron-transfer flavoprotein]</text>
        <dbReference type="Rhea" id="RHEA:19181"/>
        <dbReference type="Rhea" id="RHEA-COMP:10685"/>
        <dbReference type="Rhea" id="RHEA-COMP:10686"/>
        <dbReference type="ChEBI" id="CHEBI:15378"/>
        <dbReference type="ChEBI" id="CHEBI:57692"/>
        <dbReference type="ChEBI" id="CHEBI:58307"/>
        <dbReference type="ChEBI" id="CHEBI:83724"/>
        <dbReference type="ChEBI" id="CHEBI:83728"/>
        <dbReference type="EC" id="1.3.8.9"/>
    </reaction>
    <physiologicalReaction direction="left-to-right" evidence="25">
        <dbReference type="Rhea" id="RHEA:19182"/>
    </physiologicalReaction>
</comment>
<keyword evidence="7" id="KW-0999">Mitochondrion inner membrane</keyword>
<keyword evidence="12" id="KW-0007">Acetylation</keyword>
<evidence type="ECO:0000256" key="4">
    <source>
        <dbReference type="ARBA" id="ARBA00009347"/>
    </source>
</evidence>
<comment type="function">
    <text evidence="19">Very long-chain specific acyl-CoA dehydrogenase is one of the acyl-CoA dehydrogenases that catalyze the first step of mitochondrial fatty acid beta-oxidation, an aerobic process breaking down fatty acids into acetyl-CoA and allowing the production of energy from fats. The first step of fatty acid beta-oxidation consists in the removal of one hydrogen from C-2 and C-3 of the straight-chain fatty acyl-CoA thioester, resulting in the formation of trans-2-enoyl-CoA. Among the different mitochondrial acyl-CoA dehydrogenases, very long-chain specific acyl-CoA dehydrogenase acts specifically on acyl-CoAs with saturated 12 to 24 carbons long primary chains.</text>
</comment>
<evidence type="ECO:0000256" key="2">
    <source>
        <dbReference type="ARBA" id="ARBA00004637"/>
    </source>
</evidence>
<dbReference type="FunFam" id="2.40.110.10:FF:000006">
    <property type="entry name" value="very long-chain specific acyl-CoA dehydrogenase, mitochondrial"/>
    <property type="match status" value="1"/>
</dbReference>
<name>T1K9T1_TETUR</name>
<dbReference type="Gene3D" id="2.40.110.10">
    <property type="entry name" value="Butyryl-CoA Dehydrogenase, subunit A, domain 2"/>
    <property type="match status" value="1"/>
</dbReference>
<dbReference type="PANTHER" id="PTHR43884:SF11">
    <property type="entry name" value="VERY LONG-CHAIN SPECIFIC ACYL-COA DEHYDROGENASE, MITOCHONDRIAL"/>
    <property type="match status" value="1"/>
</dbReference>
<keyword evidence="16" id="KW-0472">Membrane</keyword>
<accession>T1K9T1</accession>
<evidence type="ECO:0000256" key="14">
    <source>
        <dbReference type="ARBA" id="ARBA00023098"/>
    </source>
</evidence>
<dbReference type="SUPFAM" id="SSF56645">
    <property type="entry name" value="Acyl-CoA dehydrogenase NM domain-like"/>
    <property type="match status" value="1"/>
</dbReference>
<keyword evidence="13 28" id="KW-0560">Oxidoreductase</keyword>
<evidence type="ECO:0000256" key="7">
    <source>
        <dbReference type="ARBA" id="ARBA00022792"/>
    </source>
</evidence>
<dbReference type="EnsemblMetazoa" id="tetur07g06070.1">
    <property type="protein sequence ID" value="tetur07g06070.1"/>
    <property type="gene ID" value="tetur07g06070"/>
</dbReference>
<dbReference type="InterPro" id="IPR006089">
    <property type="entry name" value="Acyl-CoA_DH_CS"/>
</dbReference>
<feature type="domain" description="Acyl-CoA dehydrogenase/oxidase N-terminal" evidence="31">
    <location>
        <begin position="81"/>
        <end position="189"/>
    </location>
</feature>
<dbReference type="InterPro" id="IPR009100">
    <property type="entry name" value="AcylCoA_DH/oxidase_NM_dom_sf"/>
</dbReference>
<dbReference type="AlphaFoldDB" id="T1K9T1"/>
<dbReference type="Proteomes" id="UP000015104">
    <property type="component" value="Unassembled WGS sequence"/>
</dbReference>
<dbReference type="PANTHER" id="PTHR43884">
    <property type="entry name" value="ACYL-COA DEHYDROGENASE"/>
    <property type="match status" value="1"/>
</dbReference>
<evidence type="ECO:0000256" key="21">
    <source>
        <dbReference type="ARBA" id="ARBA00047893"/>
    </source>
</evidence>
<reference evidence="34" key="1">
    <citation type="submission" date="2011-08" db="EMBL/GenBank/DDBJ databases">
        <authorList>
            <person name="Rombauts S."/>
        </authorList>
    </citation>
    <scope>NUCLEOTIDE SEQUENCE</scope>
    <source>
        <strain evidence="34">London</strain>
    </source>
</reference>
<reference evidence="33" key="2">
    <citation type="submission" date="2015-06" db="UniProtKB">
        <authorList>
            <consortium name="EnsemblMetazoa"/>
        </authorList>
    </citation>
    <scope>IDENTIFICATION</scope>
</reference>
<dbReference type="PROSITE" id="PS00072">
    <property type="entry name" value="ACYL_COA_DH_1"/>
    <property type="match status" value="1"/>
</dbReference>
<evidence type="ECO:0000313" key="33">
    <source>
        <dbReference type="EnsemblMetazoa" id="tetur07g06070.1"/>
    </source>
</evidence>
<dbReference type="CDD" id="cd01161">
    <property type="entry name" value="VLCAD"/>
    <property type="match status" value="1"/>
</dbReference>
<dbReference type="Pfam" id="PF02770">
    <property type="entry name" value="Acyl-CoA_dh_M"/>
    <property type="match status" value="1"/>
</dbReference>
<dbReference type="Pfam" id="PF21343">
    <property type="entry name" value="ACAD9-ACADV_C"/>
    <property type="match status" value="1"/>
</dbReference>
<dbReference type="GO" id="GO:0000062">
    <property type="term" value="F:fatty-acyl-CoA binding"/>
    <property type="evidence" value="ECO:0007669"/>
    <property type="project" value="TreeGrafter"/>
</dbReference>
<dbReference type="Pfam" id="PF02771">
    <property type="entry name" value="Acyl-CoA_dh_N"/>
    <property type="match status" value="1"/>
</dbReference>
<evidence type="ECO:0000256" key="6">
    <source>
        <dbReference type="ARBA" id="ARBA00022630"/>
    </source>
</evidence>
<keyword evidence="9 28" id="KW-0274">FAD</keyword>
<keyword evidence="10" id="KW-0276">Fatty acid metabolism</keyword>
<dbReference type="HOGENOM" id="CLU_018204_11_2_1"/>
<dbReference type="FunFam" id="1.10.540.10:FF:000001">
    <property type="entry name" value="Very long-chain-specific acyl-CoA dehydrogenase, mitochondrial"/>
    <property type="match status" value="1"/>
</dbReference>
<dbReference type="InterPro" id="IPR037069">
    <property type="entry name" value="AcylCoA_DH/ox_N_sf"/>
</dbReference>
<keyword evidence="6 28" id="KW-0285">Flavoprotein</keyword>
<dbReference type="GO" id="GO:0050660">
    <property type="term" value="F:flavin adenine dinucleotide binding"/>
    <property type="evidence" value="ECO:0007669"/>
    <property type="project" value="InterPro"/>
</dbReference>
<evidence type="ECO:0000256" key="11">
    <source>
        <dbReference type="ARBA" id="ARBA00022946"/>
    </source>
</evidence>
<keyword evidence="15" id="KW-0496">Mitochondrion</keyword>
<comment type="catalytic activity">
    <reaction evidence="23">
        <text>tetracosanoyl-CoA + oxidized [electron-transfer flavoprotein] + H(+) = (2E)-tetracosenoyl-CoA + reduced [electron-transfer flavoprotein]</text>
        <dbReference type="Rhea" id="RHEA:47232"/>
        <dbReference type="Rhea" id="RHEA-COMP:10685"/>
        <dbReference type="Rhea" id="RHEA-COMP:10686"/>
        <dbReference type="ChEBI" id="CHEBI:15378"/>
        <dbReference type="ChEBI" id="CHEBI:57692"/>
        <dbReference type="ChEBI" id="CHEBI:58307"/>
        <dbReference type="ChEBI" id="CHEBI:65052"/>
        <dbReference type="ChEBI" id="CHEBI:74693"/>
    </reaction>
    <physiologicalReaction direction="left-to-right" evidence="23">
        <dbReference type="Rhea" id="RHEA:47233"/>
    </physiologicalReaction>
</comment>
<evidence type="ECO:0000256" key="13">
    <source>
        <dbReference type="ARBA" id="ARBA00023002"/>
    </source>
</evidence>
<feature type="domain" description="ACAD9/ACADV-like C-terminal" evidence="32">
    <location>
        <begin position="507"/>
        <end position="626"/>
    </location>
</feature>
<dbReference type="InterPro" id="IPR049448">
    <property type="entry name" value="ACAD9/ACADV-like_C"/>
</dbReference>
<comment type="catalytic activity">
    <reaction evidence="26">
        <text>eicosanoyl-CoA + oxidized [electron-transfer flavoprotein] + H(+) = (2E)-eicosenoyl-CoA + reduced [electron-transfer flavoprotein]</text>
        <dbReference type="Rhea" id="RHEA:47236"/>
        <dbReference type="Rhea" id="RHEA-COMP:10685"/>
        <dbReference type="Rhea" id="RHEA-COMP:10686"/>
        <dbReference type="ChEBI" id="CHEBI:15378"/>
        <dbReference type="ChEBI" id="CHEBI:57380"/>
        <dbReference type="ChEBI" id="CHEBI:57692"/>
        <dbReference type="ChEBI" id="CHEBI:58307"/>
        <dbReference type="ChEBI" id="CHEBI:74691"/>
    </reaction>
    <physiologicalReaction direction="left-to-right" evidence="26">
        <dbReference type="Rhea" id="RHEA:47237"/>
    </physiologicalReaction>
</comment>